<dbReference type="EMBL" id="JAQQWE010000004">
    <property type="protein sequence ID" value="KAK7957167.1"/>
    <property type="molecule type" value="Genomic_DNA"/>
</dbReference>
<sequence>MSRFTLAILAVFAMVYAVAASPFPILNGTLPITNGTLSPILNGTLPGNSTNATVHVTTHPYIRRSLRSYPVSLPVPK</sequence>
<feature type="chain" id="PRO_5047443325" evidence="1">
    <location>
        <begin position="21"/>
        <end position="77"/>
    </location>
</feature>
<evidence type="ECO:0000313" key="2">
    <source>
        <dbReference type="EMBL" id="KAK7957167.1"/>
    </source>
</evidence>
<gene>
    <name evidence="2" type="ORF">PG986_006389</name>
</gene>
<reference evidence="2 3" key="1">
    <citation type="submission" date="2023-01" db="EMBL/GenBank/DDBJ databases">
        <title>Analysis of 21 Apiospora genomes using comparative genomics revels a genus with tremendous synthesis potential of carbohydrate active enzymes and secondary metabolites.</title>
        <authorList>
            <person name="Sorensen T."/>
        </authorList>
    </citation>
    <scope>NUCLEOTIDE SEQUENCE [LARGE SCALE GENOMIC DNA]</scope>
    <source>
        <strain evidence="2 3">CBS 24483</strain>
    </source>
</reference>
<dbReference type="Proteomes" id="UP001391051">
    <property type="component" value="Unassembled WGS sequence"/>
</dbReference>
<name>A0ABR1QKA5_9PEZI</name>
<keyword evidence="3" id="KW-1185">Reference proteome</keyword>
<dbReference type="RefSeq" id="XP_066702473.1">
    <property type="nucleotide sequence ID" value="XM_066842611.1"/>
</dbReference>
<evidence type="ECO:0000256" key="1">
    <source>
        <dbReference type="SAM" id="SignalP"/>
    </source>
</evidence>
<accession>A0ABR1QKA5</accession>
<evidence type="ECO:0000313" key="3">
    <source>
        <dbReference type="Proteomes" id="UP001391051"/>
    </source>
</evidence>
<comment type="caution">
    <text evidence="2">The sequence shown here is derived from an EMBL/GenBank/DDBJ whole genome shotgun (WGS) entry which is preliminary data.</text>
</comment>
<organism evidence="2 3">
    <name type="scientific">Apiospora aurea</name>
    <dbReference type="NCBI Taxonomy" id="335848"/>
    <lineage>
        <taxon>Eukaryota</taxon>
        <taxon>Fungi</taxon>
        <taxon>Dikarya</taxon>
        <taxon>Ascomycota</taxon>
        <taxon>Pezizomycotina</taxon>
        <taxon>Sordariomycetes</taxon>
        <taxon>Xylariomycetidae</taxon>
        <taxon>Amphisphaeriales</taxon>
        <taxon>Apiosporaceae</taxon>
        <taxon>Apiospora</taxon>
    </lineage>
</organism>
<dbReference type="GeneID" id="92075673"/>
<feature type="signal peptide" evidence="1">
    <location>
        <begin position="1"/>
        <end position="20"/>
    </location>
</feature>
<proteinExistence type="predicted"/>
<keyword evidence="1" id="KW-0732">Signal</keyword>
<protein>
    <submittedName>
        <fullName evidence="2">Uncharacterized protein</fullName>
    </submittedName>
</protein>